<gene>
    <name evidence="2" type="ORF">METZ01_LOCUS240167</name>
</gene>
<protein>
    <submittedName>
        <fullName evidence="2">Uncharacterized protein</fullName>
    </submittedName>
</protein>
<name>A0A382HKX8_9ZZZZ</name>
<evidence type="ECO:0000256" key="1">
    <source>
        <dbReference type="SAM" id="MobiDB-lite"/>
    </source>
</evidence>
<sequence>MTKKLESLFNLDSKDDTLKKSAETEGENDLNEPILPVTEPEIPQKTLTNLAKIEESLTLVKGLEASDTELNELAELAQESYKDLMDLGMNVDSRYSSDIFAVASNLLGHAISAKTAKINKKLKMIDLQLKKARIDKIPTPIDEQFETTGQGYILDRNEILKELLGKETPKDQE</sequence>
<reference evidence="2" key="1">
    <citation type="submission" date="2018-05" db="EMBL/GenBank/DDBJ databases">
        <authorList>
            <person name="Lanie J.A."/>
            <person name="Ng W.-L."/>
            <person name="Kazmierczak K.M."/>
            <person name="Andrzejewski T.M."/>
            <person name="Davidsen T.M."/>
            <person name="Wayne K.J."/>
            <person name="Tettelin H."/>
            <person name="Glass J.I."/>
            <person name="Rusch D."/>
            <person name="Podicherti R."/>
            <person name="Tsui H.-C.T."/>
            <person name="Winkler M.E."/>
        </authorList>
    </citation>
    <scope>NUCLEOTIDE SEQUENCE</scope>
</reference>
<dbReference type="AlphaFoldDB" id="A0A382HKX8"/>
<dbReference type="EMBL" id="UINC01061585">
    <property type="protein sequence ID" value="SVB87313.1"/>
    <property type="molecule type" value="Genomic_DNA"/>
</dbReference>
<proteinExistence type="predicted"/>
<evidence type="ECO:0000313" key="2">
    <source>
        <dbReference type="EMBL" id="SVB87313.1"/>
    </source>
</evidence>
<accession>A0A382HKX8</accession>
<organism evidence="2">
    <name type="scientific">marine metagenome</name>
    <dbReference type="NCBI Taxonomy" id="408172"/>
    <lineage>
        <taxon>unclassified sequences</taxon>
        <taxon>metagenomes</taxon>
        <taxon>ecological metagenomes</taxon>
    </lineage>
</organism>
<feature type="region of interest" description="Disordered" evidence="1">
    <location>
        <begin position="16"/>
        <end position="35"/>
    </location>
</feature>